<evidence type="ECO:0000256" key="3">
    <source>
        <dbReference type="ARBA" id="ARBA00011775"/>
    </source>
</evidence>
<dbReference type="GO" id="GO:0000139">
    <property type="term" value="C:Golgi membrane"/>
    <property type="evidence" value="ECO:0007669"/>
    <property type="project" value="UniProtKB-SubCell"/>
</dbReference>
<evidence type="ECO:0000256" key="6">
    <source>
        <dbReference type="ARBA" id="ARBA00022892"/>
    </source>
</evidence>
<name>A0A0D3IT80_EMIH1</name>
<comment type="similarity">
    <text evidence="2 12">Belongs to the adaptor complexes small subunit family.</text>
</comment>
<proteinExistence type="inferred from homology"/>
<dbReference type="GO" id="GO:0030126">
    <property type="term" value="C:COPI vesicle coat"/>
    <property type="evidence" value="ECO:0007669"/>
    <property type="project" value="UniProtKB-UniRule"/>
</dbReference>
<evidence type="ECO:0000313" key="14">
    <source>
        <dbReference type="EnsemblProtists" id="EOD14465"/>
    </source>
</evidence>
<dbReference type="STRING" id="2903.R1DJ05"/>
<dbReference type="HOGENOM" id="CLU_086803_1_1_1"/>
<dbReference type="PaxDb" id="2903-EOD14465"/>
<evidence type="ECO:0000259" key="13">
    <source>
        <dbReference type="Pfam" id="PF01217"/>
    </source>
</evidence>
<evidence type="ECO:0000256" key="5">
    <source>
        <dbReference type="ARBA" id="ARBA00022490"/>
    </source>
</evidence>
<evidence type="ECO:0000256" key="7">
    <source>
        <dbReference type="ARBA" id="ARBA00022927"/>
    </source>
</evidence>
<dbReference type="CDD" id="cd14829">
    <property type="entry name" value="Zeta-COP"/>
    <property type="match status" value="1"/>
</dbReference>
<keyword evidence="9 12" id="KW-0472">Membrane</keyword>
<evidence type="ECO:0000313" key="15">
    <source>
        <dbReference type="Proteomes" id="UP000013827"/>
    </source>
</evidence>
<dbReference type="Pfam" id="PF01217">
    <property type="entry name" value="Clat_adaptor_s"/>
    <property type="match status" value="1"/>
</dbReference>
<accession>A0A0D3IT80</accession>
<keyword evidence="8 12" id="KW-0333">Golgi apparatus</keyword>
<dbReference type="Gene3D" id="3.30.450.60">
    <property type="match status" value="1"/>
</dbReference>
<dbReference type="InterPro" id="IPR039652">
    <property type="entry name" value="Coatomer_zeta"/>
</dbReference>
<keyword evidence="15" id="KW-1185">Reference proteome</keyword>
<keyword evidence="4 12" id="KW-0813">Transport</keyword>
<dbReference type="GO" id="GO:0006891">
    <property type="term" value="P:intra-Golgi vesicle-mediated transport"/>
    <property type="evidence" value="ECO:0007669"/>
    <property type="project" value="TreeGrafter"/>
</dbReference>
<feature type="domain" description="AP complex mu/sigma subunit" evidence="13">
    <location>
        <begin position="9"/>
        <end position="148"/>
    </location>
</feature>
<comment type="function">
    <text evidence="11">The coatomer is a cytosolic protein complex that binds to dilysine motifs and reversibly associates with Golgi non-clathrin-coated vesicles, which further mediate biosynthetic protein transport from the ER, via the Golgi up to the trans Golgi network. Coatomer complex is required for budding from Golgi membranes, and is essential for the retrograde Golgi-to-ER transport of dilysine-tagged proteins. The zeta subunit may be involved in regulating the coat assembly and, hence, the rate of biosynthetic protein transport due to its association-dissociation properties with the coatomer complex.</text>
</comment>
<dbReference type="AlphaFoldDB" id="A0A0D3IT80"/>
<dbReference type="EnsemblProtists" id="EOD14465">
    <property type="protein sequence ID" value="EOD14465"/>
    <property type="gene ID" value="EMIHUDRAFT_558361"/>
</dbReference>
<dbReference type="PANTHER" id="PTHR11043">
    <property type="entry name" value="ZETA-COAT PROTEIN"/>
    <property type="match status" value="1"/>
</dbReference>
<dbReference type="KEGG" id="ehx:EMIHUDRAFT_558361"/>
<keyword evidence="5 12" id="KW-0963">Cytoplasm</keyword>
<dbReference type="GeneID" id="17260549"/>
<dbReference type="SUPFAM" id="SSF64356">
    <property type="entry name" value="SNARE-like"/>
    <property type="match status" value="1"/>
</dbReference>
<dbReference type="InterPro" id="IPR022775">
    <property type="entry name" value="AP_mu_sigma_su"/>
</dbReference>
<dbReference type="InterPro" id="IPR011012">
    <property type="entry name" value="Longin-like_dom_sf"/>
</dbReference>
<organism evidence="14 15">
    <name type="scientific">Emiliania huxleyi (strain CCMP1516)</name>
    <dbReference type="NCBI Taxonomy" id="280463"/>
    <lineage>
        <taxon>Eukaryota</taxon>
        <taxon>Haptista</taxon>
        <taxon>Haptophyta</taxon>
        <taxon>Prymnesiophyceae</taxon>
        <taxon>Isochrysidales</taxon>
        <taxon>Noelaerhabdaceae</taxon>
        <taxon>Emiliania</taxon>
    </lineage>
</organism>
<dbReference type="GO" id="GO:0006890">
    <property type="term" value="P:retrograde vesicle-mediated transport, Golgi to endoplasmic reticulum"/>
    <property type="evidence" value="ECO:0007669"/>
    <property type="project" value="UniProtKB-UniRule"/>
</dbReference>
<keyword evidence="10 12" id="KW-0968">Cytoplasmic vesicle</keyword>
<reference evidence="15" key="1">
    <citation type="journal article" date="2013" name="Nature">
        <title>Pan genome of the phytoplankton Emiliania underpins its global distribution.</title>
        <authorList>
            <person name="Read B.A."/>
            <person name="Kegel J."/>
            <person name="Klute M.J."/>
            <person name="Kuo A."/>
            <person name="Lefebvre S.C."/>
            <person name="Maumus F."/>
            <person name="Mayer C."/>
            <person name="Miller J."/>
            <person name="Monier A."/>
            <person name="Salamov A."/>
            <person name="Young J."/>
            <person name="Aguilar M."/>
            <person name="Claverie J.M."/>
            <person name="Frickenhaus S."/>
            <person name="Gonzalez K."/>
            <person name="Herman E.K."/>
            <person name="Lin Y.C."/>
            <person name="Napier J."/>
            <person name="Ogata H."/>
            <person name="Sarno A.F."/>
            <person name="Shmutz J."/>
            <person name="Schroeder D."/>
            <person name="de Vargas C."/>
            <person name="Verret F."/>
            <person name="von Dassow P."/>
            <person name="Valentin K."/>
            <person name="Van de Peer Y."/>
            <person name="Wheeler G."/>
            <person name="Dacks J.B."/>
            <person name="Delwiche C.F."/>
            <person name="Dyhrman S.T."/>
            <person name="Glockner G."/>
            <person name="John U."/>
            <person name="Richards T."/>
            <person name="Worden A.Z."/>
            <person name="Zhang X."/>
            <person name="Grigoriev I.V."/>
            <person name="Allen A.E."/>
            <person name="Bidle K."/>
            <person name="Borodovsky M."/>
            <person name="Bowler C."/>
            <person name="Brownlee C."/>
            <person name="Cock J.M."/>
            <person name="Elias M."/>
            <person name="Gladyshev V.N."/>
            <person name="Groth M."/>
            <person name="Guda C."/>
            <person name="Hadaegh A."/>
            <person name="Iglesias-Rodriguez M.D."/>
            <person name="Jenkins J."/>
            <person name="Jones B.M."/>
            <person name="Lawson T."/>
            <person name="Leese F."/>
            <person name="Lindquist E."/>
            <person name="Lobanov A."/>
            <person name="Lomsadze A."/>
            <person name="Malik S.B."/>
            <person name="Marsh M.E."/>
            <person name="Mackinder L."/>
            <person name="Mock T."/>
            <person name="Mueller-Roeber B."/>
            <person name="Pagarete A."/>
            <person name="Parker M."/>
            <person name="Probert I."/>
            <person name="Quesneville H."/>
            <person name="Raines C."/>
            <person name="Rensing S.A."/>
            <person name="Riano-Pachon D.M."/>
            <person name="Richier S."/>
            <person name="Rokitta S."/>
            <person name="Shiraiwa Y."/>
            <person name="Soanes D.M."/>
            <person name="van der Giezen M."/>
            <person name="Wahlund T.M."/>
            <person name="Williams B."/>
            <person name="Wilson W."/>
            <person name="Wolfe G."/>
            <person name="Wurch L.L."/>
        </authorList>
    </citation>
    <scope>NUCLEOTIDE SEQUENCE</scope>
</reference>
<dbReference type="PANTHER" id="PTHR11043:SF0">
    <property type="entry name" value="COATOMER SUBUNIT ZETA"/>
    <property type="match status" value="1"/>
</dbReference>
<dbReference type="RefSeq" id="XP_005766894.1">
    <property type="nucleotide sequence ID" value="XM_005766837.1"/>
</dbReference>
<evidence type="ECO:0000256" key="4">
    <source>
        <dbReference type="ARBA" id="ARBA00022448"/>
    </source>
</evidence>
<comment type="subcellular location">
    <subcellularLocation>
        <location evidence="12">Cytoplasm</location>
    </subcellularLocation>
    <subcellularLocation>
        <location evidence="1 12">Golgi apparatus membrane</location>
        <topology evidence="1 12">Peripheral membrane protein</topology>
        <orientation evidence="1 12">Cytoplasmic side</orientation>
    </subcellularLocation>
    <subcellularLocation>
        <location evidence="12">Cytoplasmic vesicle</location>
        <location evidence="12">COPI-coated vesicle membrane</location>
        <topology evidence="12">Peripheral membrane protein</topology>
        <orientation evidence="12">Cytoplasmic side</orientation>
    </subcellularLocation>
</comment>
<evidence type="ECO:0000256" key="8">
    <source>
        <dbReference type="ARBA" id="ARBA00023034"/>
    </source>
</evidence>
<evidence type="ECO:0000256" key="1">
    <source>
        <dbReference type="ARBA" id="ARBA00004255"/>
    </source>
</evidence>
<keyword evidence="7 12" id="KW-0653">Protein transport</keyword>
<evidence type="ECO:0000256" key="11">
    <source>
        <dbReference type="ARBA" id="ARBA00045555"/>
    </source>
</evidence>
<dbReference type="eggNOG" id="KOG3343">
    <property type="taxonomic scope" value="Eukaryota"/>
</dbReference>
<keyword evidence="6 12" id="KW-0931">ER-Golgi transport</keyword>
<evidence type="ECO:0000256" key="9">
    <source>
        <dbReference type="ARBA" id="ARBA00023136"/>
    </source>
</evidence>
<dbReference type="Proteomes" id="UP000013827">
    <property type="component" value="Unassembled WGS sequence"/>
</dbReference>
<reference evidence="14" key="2">
    <citation type="submission" date="2024-10" db="UniProtKB">
        <authorList>
            <consortium name="EnsemblProtists"/>
        </authorList>
    </citation>
    <scope>IDENTIFICATION</scope>
</reference>
<evidence type="ECO:0000256" key="10">
    <source>
        <dbReference type="ARBA" id="ARBA00023329"/>
    </source>
</evidence>
<dbReference type="FunFam" id="3.30.450.60:FF:000013">
    <property type="entry name" value="Coatomer subunit zeta"/>
    <property type="match status" value="1"/>
</dbReference>
<evidence type="ECO:0000256" key="2">
    <source>
        <dbReference type="ARBA" id="ARBA00006972"/>
    </source>
</evidence>
<evidence type="ECO:0000256" key="12">
    <source>
        <dbReference type="RuleBase" id="RU366053"/>
    </source>
</evidence>
<dbReference type="GO" id="GO:0006886">
    <property type="term" value="P:intracellular protein transport"/>
    <property type="evidence" value="ECO:0007669"/>
    <property type="project" value="TreeGrafter"/>
</dbReference>
<protein>
    <recommendedName>
        <fullName evidence="12">Coatomer subunit zeta</fullName>
    </recommendedName>
</protein>
<comment type="subunit">
    <text evidence="3 12">Oligomeric complex that consists of at least the alpha, beta, beta', gamma, delta, epsilon and zeta subunits.</text>
</comment>
<sequence>MEKGNIPSIKSLLVLDSDGKRIISRYYKGEFASLAEETAFEKKLSDKTIRTNAKNEAEIVMFDNMVTVYRNSADVWFYVIGHHAENELILVAALTALYDALTSVLRQAPDKRALMDNFDVLLLCIDELCDGGVILETDPTTIVNRAGMKGSDGAPTGPEAAFTEQSFNNMFASAREQLARSLLK</sequence>